<gene>
    <name evidence="7" type="ORF">AQPW35_20260</name>
</gene>
<dbReference type="SUPFAM" id="SSF52540">
    <property type="entry name" value="P-loop containing nucleoside triphosphate hydrolases"/>
    <property type="match status" value="1"/>
</dbReference>
<feature type="domain" description="ABC transporter" evidence="6">
    <location>
        <begin position="2"/>
        <end position="230"/>
    </location>
</feature>
<dbReference type="PANTHER" id="PTHR42734:SF5">
    <property type="entry name" value="IRON TRANSPORT SYSTEM ATP-BINDING PROTEIN HI_0361-RELATED"/>
    <property type="match status" value="1"/>
</dbReference>
<dbReference type="GO" id="GO:0005524">
    <property type="term" value="F:ATP binding"/>
    <property type="evidence" value="ECO:0007669"/>
    <property type="project" value="UniProtKB-KW"/>
</dbReference>
<dbReference type="PROSITE" id="PS50893">
    <property type="entry name" value="ABC_TRANSPORTER_2"/>
    <property type="match status" value="1"/>
</dbReference>
<dbReference type="Proteomes" id="UP000301751">
    <property type="component" value="Unassembled WGS sequence"/>
</dbReference>
<keyword evidence="4" id="KW-0547">Nucleotide-binding</keyword>
<protein>
    <submittedName>
        <fullName evidence="7">ABC transporter</fullName>
    </submittedName>
</protein>
<dbReference type="CDD" id="cd03235">
    <property type="entry name" value="ABC_Metallic_Cations"/>
    <property type="match status" value="1"/>
</dbReference>
<evidence type="ECO:0000256" key="2">
    <source>
        <dbReference type="ARBA" id="ARBA00022448"/>
    </source>
</evidence>
<proteinExistence type="inferred from homology"/>
<dbReference type="AlphaFoldDB" id="A0A480AT90"/>
<evidence type="ECO:0000256" key="1">
    <source>
        <dbReference type="ARBA" id="ARBA00005417"/>
    </source>
</evidence>
<evidence type="ECO:0000259" key="6">
    <source>
        <dbReference type="PROSITE" id="PS50893"/>
    </source>
</evidence>
<organism evidence="7 8">
    <name type="scientific">Pseudaquabacterium pictum</name>
    <dbReference type="NCBI Taxonomy" id="2315236"/>
    <lineage>
        <taxon>Bacteria</taxon>
        <taxon>Pseudomonadati</taxon>
        <taxon>Pseudomonadota</taxon>
        <taxon>Betaproteobacteria</taxon>
        <taxon>Burkholderiales</taxon>
        <taxon>Sphaerotilaceae</taxon>
        <taxon>Pseudaquabacterium</taxon>
    </lineage>
</organism>
<dbReference type="OrthoDB" id="9806726at2"/>
<dbReference type="RefSeq" id="WP_137732698.1">
    <property type="nucleotide sequence ID" value="NZ_BJCL01000004.1"/>
</dbReference>
<dbReference type="InterPro" id="IPR003593">
    <property type="entry name" value="AAA+_ATPase"/>
</dbReference>
<dbReference type="EMBL" id="BJCL01000004">
    <property type="protein sequence ID" value="GCL62945.1"/>
    <property type="molecule type" value="Genomic_DNA"/>
</dbReference>
<dbReference type="PANTHER" id="PTHR42734">
    <property type="entry name" value="METAL TRANSPORT SYSTEM ATP-BINDING PROTEIN TM_0124-RELATED"/>
    <property type="match status" value="1"/>
</dbReference>
<dbReference type="InterPro" id="IPR027417">
    <property type="entry name" value="P-loop_NTPase"/>
</dbReference>
<dbReference type="Gene3D" id="3.40.50.300">
    <property type="entry name" value="P-loop containing nucleotide triphosphate hydrolases"/>
    <property type="match status" value="1"/>
</dbReference>
<comment type="similarity">
    <text evidence="1">Belongs to the ABC transporter superfamily.</text>
</comment>
<keyword evidence="5" id="KW-0067">ATP-binding</keyword>
<name>A0A480AT90_9BURK</name>
<dbReference type="InterPro" id="IPR050153">
    <property type="entry name" value="Metal_Ion_Import_ABC"/>
</dbReference>
<evidence type="ECO:0000256" key="3">
    <source>
        <dbReference type="ARBA" id="ARBA00022475"/>
    </source>
</evidence>
<accession>A0A480AT90</accession>
<keyword evidence="8" id="KW-1185">Reference proteome</keyword>
<evidence type="ECO:0000313" key="8">
    <source>
        <dbReference type="Proteomes" id="UP000301751"/>
    </source>
</evidence>
<dbReference type="Pfam" id="PF00005">
    <property type="entry name" value="ABC_tran"/>
    <property type="match status" value="1"/>
</dbReference>
<sequence>MITLDNVTLCYRDRPAVHHLSGQFAPGSLTAIVGPNGAGKSTLLGGLMGRIAPSTGRIGLPAGLAGRIAYLPQQADIDRSFPVSVLDVVMLGHWGRLGAWRAGGAAHRTQALEALAAVGLAGVERRAIGELSAGQFQRVLFARLLLQDAPVLLLDEPFNAIDERTTADLLTLLHRWHAEGRTVVAVLHDLAQVRAHFPHTLLLAREPIAWGATTEVLQPQHLQRARLQAEHWEAQAPWCEAPGSAAALPGPRIAA</sequence>
<dbReference type="GO" id="GO:0016887">
    <property type="term" value="F:ATP hydrolysis activity"/>
    <property type="evidence" value="ECO:0007669"/>
    <property type="project" value="InterPro"/>
</dbReference>
<dbReference type="InterPro" id="IPR017871">
    <property type="entry name" value="ABC_transporter-like_CS"/>
</dbReference>
<evidence type="ECO:0000256" key="4">
    <source>
        <dbReference type="ARBA" id="ARBA00022741"/>
    </source>
</evidence>
<keyword evidence="3" id="KW-0472">Membrane</keyword>
<dbReference type="PROSITE" id="PS00211">
    <property type="entry name" value="ABC_TRANSPORTER_1"/>
    <property type="match status" value="1"/>
</dbReference>
<keyword evidence="2" id="KW-0813">Transport</keyword>
<evidence type="ECO:0000313" key="7">
    <source>
        <dbReference type="EMBL" id="GCL62945.1"/>
    </source>
</evidence>
<comment type="caution">
    <text evidence="7">The sequence shown here is derived from an EMBL/GenBank/DDBJ whole genome shotgun (WGS) entry which is preliminary data.</text>
</comment>
<dbReference type="InterPro" id="IPR003439">
    <property type="entry name" value="ABC_transporter-like_ATP-bd"/>
</dbReference>
<keyword evidence="3" id="KW-1003">Cell membrane</keyword>
<dbReference type="SMART" id="SM00382">
    <property type="entry name" value="AAA"/>
    <property type="match status" value="1"/>
</dbReference>
<reference evidence="8" key="1">
    <citation type="submission" date="2019-03" db="EMBL/GenBank/DDBJ databases">
        <title>Aquabacterium pictum sp.nov., the first bacteriochlorophyll a-containing freshwater bacterium in the genus Aquabacterium of the class Betaproteobacteria.</title>
        <authorList>
            <person name="Hirose S."/>
            <person name="Tank M."/>
            <person name="Hara E."/>
            <person name="Tamaki H."/>
            <person name="Takaichi S."/>
            <person name="Haruta S."/>
            <person name="Hanada S."/>
        </authorList>
    </citation>
    <scope>NUCLEOTIDE SEQUENCE [LARGE SCALE GENOMIC DNA]</scope>
    <source>
        <strain evidence="8">W35</strain>
    </source>
</reference>
<evidence type="ECO:0000256" key="5">
    <source>
        <dbReference type="ARBA" id="ARBA00022840"/>
    </source>
</evidence>